<evidence type="ECO:0000313" key="2">
    <source>
        <dbReference type="EMBL" id="QNP68843.1"/>
    </source>
</evidence>
<proteinExistence type="predicted"/>
<sequence>MLLHELATARADFTKETLEGARARTAELTTFSRLLPTAGSTQALLESFALEALAGPGHRPAAFCLAESIPQPQRLDLHLTHPDALVPFLALLPSRDRDRVVHGVSGLLARPAGRGAVHVSFDHREAEALLSVWCRGTDLGAVLREHEASVVASGRRPLWTHSTPRRAPRGGSRPFRRSTKKPVPITAAVRLRTSRYLASALLRRPGLWERLTGHQNLSVTTHEADHGLDWHVHRTVASGHPLHDDRLAAALMDALAGPDLIMDKRAHSCLPTTCHMRFVPRSNDEGWDGILTVTTTHARTEVSPAPVRRGRPFAVLGESQTPDGPTAPVPPTARGRVLQLECPPMSWHPCTPWRLAQQLGAAWALRGDHVLVIHDVFTPYTSWKRDHLSDWPRTRLPEAPAAQAPWQRMRMVPGSGTLHVHSASHDLDSLQTLVAHARERFDWVLLADSIDHRTCPDFLDGIADDYLLVTEDPGYRTSLSVSRPRHDASGDSGVPLTPTEAALLWREQSLRYVPLDRIPVTGLLLVTDAARHDTFTTEADDALARLAPPVYGRFARDFISRDRTVLDQDPERSDPAFTAEATAVATRLTSHPCPAATPRQ</sequence>
<organism evidence="2 3">
    <name type="scientific">Streptomyces roseirectus</name>
    <dbReference type="NCBI Taxonomy" id="2768066"/>
    <lineage>
        <taxon>Bacteria</taxon>
        <taxon>Bacillati</taxon>
        <taxon>Actinomycetota</taxon>
        <taxon>Actinomycetes</taxon>
        <taxon>Kitasatosporales</taxon>
        <taxon>Streptomycetaceae</taxon>
        <taxon>Streptomyces</taxon>
    </lineage>
</organism>
<protein>
    <submittedName>
        <fullName evidence="2">Uncharacterized protein</fullName>
    </submittedName>
</protein>
<dbReference type="AlphaFoldDB" id="A0A7H0I7S7"/>
<dbReference type="EMBL" id="CP060828">
    <property type="protein sequence ID" value="QNP68843.1"/>
    <property type="molecule type" value="Genomic_DNA"/>
</dbReference>
<reference evidence="2 3" key="1">
    <citation type="submission" date="2020-08" db="EMBL/GenBank/DDBJ databases">
        <title>A novel species.</title>
        <authorList>
            <person name="Gao J."/>
        </authorList>
    </citation>
    <scope>NUCLEOTIDE SEQUENCE [LARGE SCALE GENOMIC DNA]</scope>
    <source>
        <strain evidence="2 3">CRXT-G-22</strain>
    </source>
</reference>
<evidence type="ECO:0000256" key="1">
    <source>
        <dbReference type="SAM" id="MobiDB-lite"/>
    </source>
</evidence>
<evidence type="ECO:0000313" key="3">
    <source>
        <dbReference type="Proteomes" id="UP000516052"/>
    </source>
</evidence>
<name>A0A7H0I7S7_9ACTN</name>
<dbReference type="KEGG" id="sroi:IAG44_04825"/>
<accession>A0A7H0I7S7</accession>
<dbReference type="Proteomes" id="UP000516052">
    <property type="component" value="Chromosome"/>
</dbReference>
<dbReference type="RefSeq" id="WP_187745882.1">
    <property type="nucleotide sequence ID" value="NZ_CP060828.1"/>
</dbReference>
<feature type="region of interest" description="Disordered" evidence="1">
    <location>
        <begin position="158"/>
        <end position="180"/>
    </location>
</feature>
<gene>
    <name evidence="2" type="ORF">IAG44_04825</name>
</gene>
<feature type="compositionally biased region" description="Basic residues" evidence="1">
    <location>
        <begin position="163"/>
        <end position="180"/>
    </location>
</feature>
<keyword evidence="3" id="KW-1185">Reference proteome</keyword>